<evidence type="ECO:0000313" key="3">
    <source>
        <dbReference type="EMBL" id="EJK75451.1"/>
    </source>
</evidence>
<dbReference type="OMA" id="DTKCYNI"/>
<dbReference type="InterPro" id="IPR002885">
    <property type="entry name" value="PPR_rpt"/>
</dbReference>
<name>K0TLN0_THAOC</name>
<dbReference type="Pfam" id="PF13041">
    <property type="entry name" value="PPR_2"/>
    <property type="match status" value="2"/>
</dbReference>
<dbReference type="PROSITE" id="PS51375">
    <property type="entry name" value="PPR"/>
    <property type="match status" value="4"/>
</dbReference>
<dbReference type="PANTHER" id="PTHR47447:SF17">
    <property type="entry name" value="OS12G0638900 PROTEIN"/>
    <property type="match status" value="1"/>
</dbReference>
<dbReference type="Proteomes" id="UP000266841">
    <property type="component" value="Unassembled WGS sequence"/>
</dbReference>
<dbReference type="InterPro" id="IPR011990">
    <property type="entry name" value="TPR-like_helical_dom_sf"/>
</dbReference>
<dbReference type="Gene3D" id="1.25.40.10">
    <property type="entry name" value="Tetratricopeptide repeat domain"/>
    <property type="match status" value="3"/>
</dbReference>
<evidence type="ECO:0000313" key="4">
    <source>
        <dbReference type="Proteomes" id="UP000266841"/>
    </source>
</evidence>
<reference evidence="3 4" key="1">
    <citation type="journal article" date="2012" name="Genome Biol.">
        <title>Genome and low-iron response of an oceanic diatom adapted to chronic iron limitation.</title>
        <authorList>
            <person name="Lommer M."/>
            <person name="Specht M."/>
            <person name="Roy A.S."/>
            <person name="Kraemer L."/>
            <person name="Andreson R."/>
            <person name="Gutowska M.A."/>
            <person name="Wolf J."/>
            <person name="Bergner S.V."/>
            <person name="Schilhabel M.B."/>
            <person name="Klostermeier U.C."/>
            <person name="Beiko R.G."/>
            <person name="Rosenstiel P."/>
            <person name="Hippler M."/>
            <person name="Laroche J."/>
        </authorList>
    </citation>
    <scope>NUCLEOTIDE SEQUENCE [LARGE SCALE GENOMIC DNA]</scope>
    <source>
        <strain evidence="3 4">CCMP1005</strain>
    </source>
</reference>
<organism evidence="3 4">
    <name type="scientific">Thalassiosira oceanica</name>
    <name type="common">Marine diatom</name>
    <dbReference type="NCBI Taxonomy" id="159749"/>
    <lineage>
        <taxon>Eukaryota</taxon>
        <taxon>Sar</taxon>
        <taxon>Stramenopiles</taxon>
        <taxon>Ochrophyta</taxon>
        <taxon>Bacillariophyta</taxon>
        <taxon>Coscinodiscophyceae</taxon>
        <taxon>Thalassiosirophycidae</taxon>
        <taxon>Thalassiosirales</taxon>
        <taxon>Thalassiosiraceae</taxon>
        <taxon>Thalassiosira</taxon>
    </lineage>
</organism>
<dbReference type="eggNOG" id="KOG4197">
    <property type="taxonomic scope" value="Eukaryota"/>
</dbReference>
<protein>
    <recommendedName>
        <fullName evidence="5">PDZ domain-containing protein</fullName>
    </recommendedName>
</protein>
<comment type="caution">
    <text evidence="3">The sequence shown here is derived from an EMBL/GenBank/DDBJ whole genome shotgun (WGS) entry which is preliminary data.</text>
</comment>
<dbReference type="Pfam" id="PF13812">
    <property type="entry name" value="PPR_3"/>
    <property type="match status" value="1"/>
</dbReference>
<dbReference type="PANTHER" id="PTHR47447">
    <property type="entry name" value="OS03G0856100 PROTEIN"/>
    <property type="match status" value="1"/>
</dbReference>
<feature type="repeat" description="PPR" evidence="2">
    <location>
        <begin position="644"/>
        <end position="678"/>
    </location>
</feature>
<accession>K0TLN0</accession>
<dbReference type="NCBIfam" id="TIGR00756">
    <property type="entry name" value="PPR"/>
    <property type="match status" value="3"/>
</dbReference>
<dbReference type="EMBL" id="AGNL01002927">
    <property type="protein sequence ID" value="EJK75451.1"/>
    <property type="molecule type" value="Genomic_DNA"/>
</dbReference>
<gene>
    <name evidence="3" type="ORF">THAOC_02824</name>
</gene>
<evidence type="ECO:0008006" key="5">
    <source>
        <dbReference type="Google" id="ProtNLM"/>
    </source>
</evidence>
<feature type="repeat" description="PPR" evidence="2">
    <location>
        <begin position="788"/>
        <end position="822"/>
    </location>
</feature>
<sequence>MFGLGPTVSIAILFAELKTICEGTKLSTAFVNVLPRQISGNKRCQYENSRRCSAVPYEDQPSPLGEPLFSESVQEIATSILEEMPDDQSEVDALLAKKEERRAARQQRQTANAGNLRYKVTLPIVSGTLEQPPEIGLSADIDDKEKLASLVAKGQEIAVANSVGMSLRQVYSGRRLSELSLDVDTLRFQSFVDELRGRRVEGQESNGEDTTDVMGSIQVLQNGALGLLRETFDGVVVSSVTQNGLAWNAGVRAGDVLSATSATIGPKLWPKSTLDGVRSAISSRRVMSSSMDFEFRRRVNGEDIGVEAVESFELSLSRPIGINIEETDDGYVTVTGISDKAAPEVVDNLQIGDRVVSVESSFGGKMWEVYNADGLTSAVTSRLPGQPVRIVFERVLQEQSADVRTVTSESSVLNDAVGGFRQAGTIAQSPAGISSNSAIASQNSLNEMLLTRSRDLLKTYIARNEVTKKIKVADRVLEAVMDSSAELDGKTLNLIMKAYNTCNNAEKSIQTFEEVFGLAGDGSRSAVQQQFNGKLVADISALNIFTISSLLRSHALLGDYRSALRVLSAVEGNEEFSVDGKRSQSWLGKGDPLNMRPDTKCYNIVLAAAARRGTNEGLEAAVKIFDSMPNPSINNPPLGKPAKNLVTYNTMLNAFANFGQYQHAQDLFDSMKKTGVRPDRVTFTSLIKAFLKSGNLDKALDLLDDMKWVGIQPDRVSYNSIIEYLCNANRLFEARDLVNEMETSRISPDSMTYGLLMKGLLRSNKPAACLTLFESACADSLTSALTDNVQLYTTAITAAASLGDHERALELVSRMNRVGVKPNKKTLTALMSAMLAGRKYDAASDIFTKIRSPDSYAISVGLQALCYAGRFEQAQNLLAGQKCGQKALKGKQVMDGYNVLLRSSLGAGDFNMARDTLTGLLGAGYIPSKATFATIVEALRLSSDLTKFSKSTSANDTVQPHSAEAFEFCLFLVDSLDSRKLNIDPAFYSALLFSGARLGGLHRRIASLLSHSRNSSRSDRGTMSTLCESDVAKDCAPIRLASWEELYTDYGILKSQLGQEIELPSVRVSTKKGYGRILAAEQAVAYRK</sequence>
<feature type="repeat" description="PPR" evidence="2">
    <location>
        <begin position="714"/>
        <end position="748"/>
    </location>
</feature>
<evidence type="ECO:0000256" key="2">
    <source>
        <dbReference type="PROSITE-ProRule" id="PRU00708"/>
    </source>
</evidence>
<proteinExistence type="predicted"/>
<keyword evidence="1" id="KW-0677">Repeat</keyword>
<feature type="repeat" description="PPR" evidence="2">
    <location>
        <begin position="679"/>
        <end position="713"/>
    </location>
</feature>
<dbReference type="OrthoDB" id="41888at2759"/>
<dbReference type="AlphaFoldDB" id="K0TLN0"/>
<keyword evidence="4" id="KW-1185">Reference proteome</keyword>
<evidence type="ECO:0000256" key="1">
    <source>
        <dbReference type="ARBA" id="ARBA00022737"/>
    </source>
</evidence>